<dbReference type="AlphaFoldDB" id="A0A1W1VPM6"/>
<dbReference type="Proteomes" id="UP000192731">
    <property type="component" value="Unassembled WGS sequence"/>
</dbReference>
<dbReference type="OrthoDB" id="8687147at2"/>
<dbReference type="STRING" id="656914.SAMN00017405_0376"/>
<dbReference type="EMBL" id="FWWT01000022">
    <property type="protein sequence ID" value="SMB95309.1"/>
    <property type="molecule type" value="Genomic_DNA"/>
</dbReference>
<proteinExistence type="predicted"/>
<dbReference type="Pfam" id="PF12571">
    <property type="entry name" value="Phage_tail_fib"/>
    <property type="match status" value="1"/>
</dbReference>
<evidence type="ECO:0000313" key="2">
    <source>
        <dbReference type="EMBL" id="SMB95309.1"/>
    </source>
</evidence>
<sequence>MSEYVVTTIKAREKFAKAHLGLAPLPIITKIAFGDGGHDTLGNPIKPSQDLTLVPGEFMKKDLDNTELFNPTTVRIKGSLNFEESIGTQVSAVGIYDSEGDLVAVKTFSPKNKDGDTRIEIEWDELF</sequence>
<keyword evidence="3" id="KW-1185">Reference proteome</keyword>
<name>A0A1W1VPM6_DESTI</name>
<reference evidence="2 3" key="1">
    <citation type="submission" date="2017-04" db="EMBL/GenBank/DDBJ databases">
        <authorList>
            <person name="Afonso C.L."/>
            <person name="Miller P.J."/>
            <person name="Scott M.A."/>
            <person name="Spackman E."/>
            <person name="Goraichik I."/>
            <person name="Dimitrov K.M."/>
            <person name="Suarez D.L."/>
            <person name="Swayne D.E."/>
        </authorList>
    </citation>
    <scope>NUCLEOTIDE SEQUENCE [LARGE SCALE GENOMIC DNA]</scope>
    <source>
        <strain evidence="2 3">DSM 11270</strain>
    </source>
</reference>
<evidence type="ECO:0000259" key="1">
    <source>
        <dbReference type="Pfam" id="PF12571"/>
    </source>
</evidence>
<gene>
    <name evidence="2" type="ORF">SAMN00017405_0376</name>
</gene>
<organism evidence="2 3">
    <name type="scientific">Desulfonispora thiosulfatigenes DSM 11270</name>
    <dbReference type="NCBI Taxonomy" id="656914"/>
    <lineage>
        <taxon>Bacteria</taxon>
        <taxon>Bacillati</taxon>
        <taxon>Bacillota</taxon>
        <taxon>Clostridia</taxon>
        <taxon>Eubacteriales</taxon>
        <taxon>Peptococcaceae</taxon>
        <taxon>Desulfonispora</taxon>
    </lineage>
</organism>
<dbReference type="RefSeq" id="WP_084054175.1">
    <property type="nucleotide sequence ID" value="NZ_FWWT01000022.1"/>
</dbReference>
<feature type="domain" description="Phage tail fibre protein N-terminal" evidence="1">
    <location>
        <begin position="4"/>
        <end position="113"/>
    </location>
</feature>
<dbReference type="InterPro" id="IPR022225">
    <property type="entry name" value="Phage_tail_fibre_N"/>
</dbReference>
<protein>
    <submittedName>
        <fullName evidence="2">Phage tail-collar fibre protein</fullName>
    </submittedName>
</protein>
<accession>A0A1W1VPM6</accession>
<evidence type="ECO:0000313" key="3">
    <source>
        <dbReference type="Proteomes" id="UP000192731"/>
    </source>
</evidence>